<keyword evidence="3" id="KW-0489">Methyltransferase</keyword>
<accession>A0ABS9KJK9</accession>
<sequence>MADLKKEIRNNFNGAVHYYHEHANLQKNIADRLAKALEPWQYSVPDGPILEIGAGTGFFTRHLQKMFKNRELIITDLSEEMVEFCREQFSETGNTTFRKLDAEKSGFEESRYALITGNYVSHWFKHPAQTLSKIATSLKPGGIFLISFPASESFSNWRQYCLDLGIPYTGNTLPDLEKVVIDLSMGPFQVDYYEDDMIETFSSVFDFFRHLKNLGSSTNFNNSSLSIKQLNLLNEYWLEQEKGRVKVQYHTAFIAAKRDLES</sequence>
<dbReference type="PANTHER" id="PTHR43861:SF6">
    <property type="entry name" value="METHYLTRANSFERASE TYPE 11"/>
    <property type="match status" value="1"/>
</dbReference>
<keyword evidence="4" id="KW-1185">Reference proteome</keyword>
<dbReference type="GO" id="GO:0032259">
    <property type="term" value="P:methylation"/>
    <property type="evidence" value="ECO:0007669"/>
    <property type="project" value="UniProtKB-KW"/>
</dbReference>
<reference evidence="3" key="1">
    <citation type="submission" date="2022-01" db="EMBL/GenBank/DDBJ databases">
        <authorList>
            <person name="Wang Y."/>
        </authorList>
    </citation>
    <scope>NUCLEOTIDE SEQUENCE</scope>
    <source>
        <strain evidence="3">WB101</strain>
    </source>
</reference>
<evidence type="ECO:0000313" key="3">
    <source>
        <dbReference type="EMBL" id="MCG2591014.1"/>
    </source>
</evidence>
<dbReference type="Pfam" id="PF13649">
    <property type="entry name" value="Methyltransf_25"/>
    <property type="match status" value="1"/>
</dbReference>
<evidence type="ECO:0000259" key="2">
    <source>
        <dbReference type="Pfam" id="PF13649"/>
    </source>
</evidence>
<feature type="domain" description="Methyltransferase" evidence="2">
    <location>
        <begin position="49"/>
        <end position="142"/>
    </location>
</feature>
<dbReference type="GO" id="GO:0008168">
    <property type="term" value="F:methyltransferase activity"/>
    <property type="evidence" value="ECO:0007669"/>
    <property type="project" value="UniProtKB-KW"/>
</dbReference>
<dbReference type="EMBL" id="JAKLWS010000056">
    <property type="protein sequence ID" value="MCG2591014.1"/>
    <property type="molecule type" value="Genomic_DNA"/>
</dbReference>
<name>A0ABS9KJK9_9BACT</name>
<comment type="caution">
    <text evidence="3">The sequence shown here is derived from an EMBL/GenBank/DDBJ whole genome shotgun (WGS) entry which is preliminary data.</text>
</comment>
<gene>
    <name evidence="3" type="ORF">L6773_20760</name>
</gene>
<evidence type="ECO:0000256" key="1">
    <source>
        <dbReference type="ARBA" id="ARBA00022679"/>
    </source>
</evidence>
<dbReference type="PANTHER" id="PTHR43861">
    <property type="entry name" value="TRANS-ACONITATE 2-METHYLTRANSFERASE-RELATED"/>
    <property type="match status" value="1"/>
</dbReference>
<dbReference type="RefSeq" id="WP_237856560.1">
    <property type="nucleotide sequence ID" value="NZ_JAKLWS010000056.1"/>
</dbReference>
<protein>
    <submittedName>
        <fullName evidence="3">Methyltransferase domain-containing protein</fullName>
    </submittedName>
</protein>
<dbReference type="Gene3D" id="3.40.50.150">
    <property type="entry name" value="Vaccinia Virus protein VP39"/>
    <property type="match status" value="1"/>
</dbReference>
<dbReference type="SUPFAM" id="SSF53335">
    <property type="entry name" value="S-adenosyl-L-methionine-dependent methyltransferases"/>
    <property type="match status" value="1"/>
</dbReference>
<dbReference type="CDD" id="cd02440">
    <property type="entry name" value="AdoMet_MTases"/>
    <property type="match status" value="1"/>
</dbReference>
<keyword evidence="1" id="KW-0808">Transferase</keyword>
<dbReference type="InterPro" id="IPR041698">
    <property type="entry name" value="Methyltransf_25"/>
</dbReference>
<evidence type="ECO:0000313" key="4">
    <source>
        <dbReference type="Proteomes" id="UP001165366"/>
    </source>
</evidence>
<organism evidence="3 4">
    <name type="scientific">Rhodohalobacter sulfatireducens</name>
    <dbReference type="NCBI Taxonomy" id="2911366"/>
    <lineage>
        <taxon>Bacteria</taxon>
        <taxon>Pseudomonadati</taxon>
        <taxon>Balneolota</taxon>
        <taxon>Balneolia</taxon>
        <taxon>Balneolales</taxon>
        <taxon>Balneolaceae</taxon>
        <taxon>Rhodohalobacter</taxon>
    </lineage>
</organism>
<dbReference type="InterPro" id="IPR029063">
    <property type="entry name" value="SAM-dependent_MTases_sf"/>
</dbReference>
<proteinExistence type="predicted"/>
<reference evidence="3" key="2">
    <citation type="submission" date="2024-05" db="EMBL/GenBank/DDBJ databases">
        <title>Rhodohalobacter halophilus gen. nov., sp. nov., a moderately halophilic member of the family Balneolaceae.</title>
        <authorList>
            <person name="Xia J."/>
        </authorList>
    </citation>
    <scope>NUCLEOTIDE SEQUENCE</scope>
    <source>
        <strain evidence="3">WB101</strain>
    </source>
</reference>
<dbReference type="Proteomes" id="UP001165366">
    <property type="component" value="Unassembled WGS sequence"/>
</dbReference>